<evidence type="ECO:0000313" key="2">
    <source>
        <dbReference type="EMBL" id="KAF4348328.1"/>
    </source>
</evidence>
<organism evidence="2 3">
    <name type="scientific">Cannabis sativa</name>
    <name type="common">Hemp</name>
    <name type="synonym">Marijuana</name>
    <dbReference type="NCBI Taxonomy" id="3483"/>
    <lineage>
        <taxon>Eukaryota</taxon>
        <taxon>Viridiplantae</taxon>
        <taxon>Streptophyta</taxon>
        <taxon>Embryophyta</taxon>
        <taxon>Tracheophyta</taxon>
        <taxon>Spermatophyta</taxon>
        <taxon>Magnoliopsida</taxon>
        <taxon>eudicotyledons</taxon>
        <taxon>Gunneridae</taxon>
        <taxon>Pentapetalae</taxon>
        <taxon>rosids</taxon>
        <taxon>fabids</taxon>
        <taxon>Rosales</taxon>
        <taxon>Cannabaceae</taxon>
        <taxon>Cannabis</taxon>
    </lineage>
</organism>
<accession>A0A7J6DQG3</accession>
<dbReference type="Pfam" id="PF13966">
    <property type="entry name" value="zf-RVT"/>
    <property type="match status" value="1"/>
</dbReference>
<dbReference type="AlphaFoldDB" id="A0A7J6DQG3"/>
<protein>
    <recommendedName>
        <fullName evidence="1">Reverse transcriptase zinc-binding domain-containing protein</fullName>
    </recommendedName>
</protein>
<proteinExistence type="predicted"/>
<sequence length="171" mass="20031">MDQQEGSKKRKRFRFENLLVSDEECCILKDNIRCTSNDARGWKQFWGMKIPRILLHFAWRGYHKILPTRNGLFRRNIASNTSCQLCGFGGESNAHAIFWCPVSLGIWNLLEFFFLLEVKEEINFKNVLLYASQVVERDAFAKLIMCSCAIWTERNKITHGQQIRQPQNVVD</sequence>
<name>A0A7J6DQG3_CANSA</name>
<reference evidence="2 3" key="1">
    <citation type="journal article" date="2020" name="bioRxiv">
        <title>Sequence and annotation of 42 cannabis genomes reveals extensive copy number variation in cannabinoid synthesis and pathogen resistance genes.</title>
        <authorList>
            <person name="Mckernan K.J."/>
            <person name="Helbert Y."/>
            <person name="Kane L.T."/>
            <person name="Ebling H."/>
            <person name="Zhang L."/>
            <person name="Liu B."/>
            <person name="Eaton Z."/>
            <person name="Mclaughlin S."/>
            <person name="Kingan S."/>
            <person name="Baybayan P."/>
            <person name="Concepcion G."/>
            <person name="Jordan M."/>
            <person name="Riva A."/>
            <person name="Barbazuk W."/>
            <person name="Harkins T."/>
        </authorList>
    </citation>
    <scope>NUCLEOTIDE SEQUENCE [LARGE SCALE GENOMIC DNA]</scope>
    <source>
        <strain evidence="3">cv. Jamaican Lion 4</strain>
        <tissue evidence="2">Leaf</tissue>
    </source>
</reference>
<evidence type="ECO:0000313" key="3">
    <source>
        <dbReference type="Proteomes" id="UP000583929"/>
    </source>
</evidence>
<dbReference type="Proteomes" id="UP000583929">
    <property type="component" value="Unassembled WGS sequence"/>
</dbReference>
<comment type="caution">
    <text evidence="2">The sequence shown here is derived from an EMBL/GenBank/DDBJ whole genome shotgun (WGS) entry which is preliminary data.</text>
</comment>
<evidence type="ECO:0000259" key="1">
    <source>
        <dbReference type="Pfam" id="PF13966"/>
    </source>
</evidence>
<dbReference type="EMBL" id="JAATIQ010000699">
    <property type="protein sequence ID" value="KAF4348328.1"/>
    <property type="molecule type" value="Genomic_DNA"/>
</dbReference>
<gene>
    <name evidence="2" type="ORF">G4B88_019541</name>
</gene>
<feature type="domain" description="Reverse transcriptase zinc-binding" evidence="1">
    <location>
        <begin position="35"/>
        <end position="107"/>
    </location>
</feature>
<dbReference type="InterPro" id="IPR026960">
    <property type="entry name" value="RVT-Znf"/>
</dbReference>
<keyword evidence="3" id="KW-1185">Reference proteome</keyword>